<reference evidence="2" key="1">
    <citation type="submission" date="2020-01" db="EMBL/GenBank/DDBJ databases">
        <title>Genome sequence of Kobresia littledalei, the first chromosome-level genome in the family Cyperaceae.</title>
        <authorList>
            <person name="Qu G."/>
        </authorList>
    </citation>
    <scope>NUCLEOTIDE SEQUENCE</scope>
    <source>
        <strain evidence="2">C.B.Clarke</strain>
        <tissue evidence="2">Leaf</tissue>
    </source>
</reference>
<feature type="transmembrane region" description="Helical" evidence="1">
    <location>
        <begin position="52"/>
        <end position="76"/>
    </location>
</feature>
<organism evidence="2 3">
    <name type="scientific">Carex littledalei</name>
    <dbReference type="NCBI Taxonomy" id="544730"/>
    <lineage>
        <taxon>Eukaryota</taxon>
        <taxon>Viridiplantae</taxon>
        <taxon>Streptophyta</taxon>
        <taxon>Embryophyta</taxon>
        <taxon>Tracheophyta</taxon>
        <taxon>Spermatophyta</taxon>
        <taxon>Magnoliopsida</taxon>
        <taxon>Liliopsida</taxon>
        <taxon>Poales</taxon>
        <taxon>Cyperaceae</taxon>
        <taxon>Cyperoideae</taxon>
        <taxon>Cariceae</taxon>
        <taxon>Carex</taxon>
        <taxon>Carex subgen. Euthyceras</taxon>
    </lineage>
</organism>
<dbReference type="EMBL" id="SWLB01000003">
    <property type="protein sequence ID" value="KAF3339599.1"/>
    <property type="molecule type" value="Genomic_DNA"/>
</dbReference>
<keyword evidence="3" id="KW-1185">Reference proteome</keyword>
<proteinExistence type="predicted"/>
<sequence>MGSIFANLCNGKVFVTTVEAEAAPHAPNFASRSPVVTAQDEMARFLKHHNRVIFAPLFFRQLIPKLFLIMFATFFINTRGWDKYEGGQIYSVPWLGARVGSGHQFTSLKVTSYAPLLSI</sequence>
<dbReference type="Proteomes" id="UP000623129">
    <property type="component" value="Unassembled WGS sequence"/>
</dbReference>
<dbReference type="AlphaFoldDB" id="A0A833W0X8"/>
<keyword evidence="1" id="KW-0812">Transmembrane</keyword>
<evidence type="ECO:0000313" key="3">
    <source>
        <dbReference type="Proteomes" id="UP000623129"/>
    </source>
</evidence>
<comment type="caution">
    <text evidence="2">The sequence shown here is derived from an EMBL/GenBank/DDBJ whole genome shotgun (WGS) entry which is preliminary data.</text>
</comment>
<keyword evidence="1" id="KW-1133">Transmembrane helix</keyword>
<protein>
    <submittedName>
        <fullName evidence="2">Uncharacterized protein</fullName>
    </submittedName>
</protein>
<gene>
    <name evidence="2" type="ORF">FCM35_KLT15370</name>
</gene>
<dbReference type="OrthoDB" id="7854943at2759"/>
<evidence type="ECO:0000313" key="2">
    <source>
        <dbReference type="EMBL" id="KAF3339599.1"/>
    </source>
</evidence>
<evidence type="ECO:0000256" key="1">
    <source>
        <dbReference type="SAM" id="Phobius"/>
    </source>
</evidence>
<name>A0A833W0X8_9POAL</name>
<accession>A0A833W0X8</accession>
<keyword evidence="1" id="KW-0472">Membrane</keyword>